<sequence length="419" mass="47144">MMKKFSLKLIATVVLSTSFLYSCKSDDDSTTDPNPTENTDALPKDETWVIFNGTEKWSGGIYALGDNKAREINLSTIPFYQLGYSAGGRVINNVLYKKDGAVSSDIGISKYKLESGKFSANGFISTPNNTYETNYLVVSSSEGYYWDLSVGGLKIQKFNPETMQRTGEIDLSSLSNGSPYEATGQLILAKRDNKLYVDVQHGTRGTAWQVTPTIQKAEIAVYDLGTNKIENVTAYTGATNLGLFADHILWSIDEITKDLYVVAVGDMKAQTPESTILRIKNGETKFDPNFELKISDYQYPSDFNRIFAYNNKIYTTISSRPTSYYGGGQHGVSYRQDIWYWTEIDVNSKKATRLEMLPDNFYSYQNPFYHKGNIYFISNNTTENFAGAYQYNPQTGKIKETFRLKGSGRLMGFNIIDNK</sequence>
<dbReference type="EMBL" id="SRPE01000010">
    <property type="protein sequence ID" value="TGN24395.1"/>
    <property type="molecule type" value="Genomic_DNA"/>
</dbReference>
<proteinExistence type="predicted"/>
<organism evidence="2 3">
    <name type="scientific">Empedobacter tilapiae</name>
    <dbReference type="NCBI Taxonomy" id="2491114"/>
    <lineage>
        <taxon>Bacteria</taxon>
        <taxon>Pseudomonadati</taxon>
        <taxon>Bacteroidota</taxon>
        <taxon>Flavobacteriia</taxon>
        <taxon>Flavobacteriales</taxon>
        <taxon>Weeksellaceae</taxon>
        <taxon>Empedobacter</taxon>
    </lineage>
</organism>
<evidence type="ECO:0008006" key="4">
    <source>
        <dbReference type="Google" id="ProtNLM"/>
    </source>
</evidence>
<reference evidence="2 3" key="1">
    <citation type="submission" date="2019-03" db="EMBL/GenBank/DDBJ databases">
        <title>Empedobacter tilapiae sp. nov., isolated from an intestine of Nile tilapia Oreochromis niloticus.</title>
        <authorList>
            <person name="Kim Y.-O."/>
            <person name="Yoon J.-H."/>
        </authorList>
    </citation>
    <scope>NUCLEOTIDE SEQUENCE [LARGE SCALE GENOMIC DNA]</scope>
    <source>
        <strain evidence="2 3">MRS2</strain>
    </source>
</reference>
<feature type="chain" id="PRO_5021416781" description="DUF4374 domain-containing protein" evidence="1">
    <location>
        <begin position="25"/>
        <end position="419"/>
    </location>
</feature>
<gene>
    <name evidence="2" type="ORF">E4J94_13540</name>
</gene>
<name>A0A4Z1BQI8_9FLAO</name>
<dbReference type="Proteomes" id="UP000297998">
    <property type="component" value="Unassembled WGS sequence"/>
</dbReference>
<keyword evidence="1" id="KW-0732">Signal</keyword>
<evidence type="ECO:0000313" key="2">
    <source>
        <dbReference type="EMBL" id="TGN24395.1"/>
    </source>
</evidence>
<accession>A0A4Z1BQI8</accession>
<comment type="caution">
    <text evidence="2">The sequence shown here is derived from an EMBL/GenBank/DDBJ whole genome shotgun (WGS) entry which is preliminary data.</text>
</comment>
<keyword evidence="3" id="KW-1185">Reference proteome</keyword>
<dbReference type="OrthoDB" id="1404180at2"/>
<feature type="signal peptide" evidence="1">
    <location>
        <begin position="1"/>
        <end position="24"/>
    </location>
</feature>
<evidence type="ECO:0000313" key="3">
    <source>
        <dbReference type="Proteomes" id="UP000297998"/>
    </source>
</evidence>
<evidence type="ECO:0000256" key="1">
    <source>
        <dbReference type="SAM" id="SignalP"/>
    </source>
</evidence>
<protein>
    <recommendedName>
        <fullName evidence="4">DUF4374 domain-containing protein</fullName>
    </recommendedName>
</protein>
<dbReference type="AlphaFoldDB" id="A0A4Z1BQI8"/>
<dbReference type="PROSITE" id="PS51257">
    <property type="entry name" value="PROKAR_LIPOPROTEIN"/>
    <property type="match status" value="1"/>
</dbReference>